<dbReference type="VEuPathDB" id="TriTrypDB:BCY84_20530"/>
<feature type="region of interest" description="Disordered" evidence="2">
    <location>
        <begin position="1"/>
        <end position="25"/>
    </location>
</feature>
<keyword evidence="1" id="KW-0813">Transport</keyword>
<dbReference type="VEuPathDB" id="TriTrypDB:TcCLB.511467.30"/>
<dbReference type="VEuPathDB" id="TriTrypDB:TcBrA4_0125430"/>
<protein>
    <recommendedName>
        <fullName evidence="1">Mitochondrial import inner membrane translocase subunit TIM50</fullName>
    </recommendedName>
</protein>
<dbReference type="VEuPathDB" id="TriTrypDB:ECC02_002621"/>
<feature type="compositionally biased region" description="Basic residues" evidence="2">
    <location>
        <begin position="1"/>
        <end position="10"/>
    </location>
</feature>
<keyword evidence="1" id="KW-0809">Transit peptide</keyword>
<dbReference type="Proteomes" id="UP000246078">
    <property type="component" value="Unassembled WGS sequence"/>
</dbReference>
<dbReference type="VEuPathDB" id="TriTrypDB:Tc_MARK_2484"/>
<evidence type="ECO:0000259" key="3">
    <source>
        <dbReference type="PROSITE" id="PS50969"/>
    </source>
</evidence>
<dbReference type="InterPro" id="IPR023214">
    <property type="entry name" value="HAD_sf"/>
</dbReference>
<dbReference type="VEuPathDB" id="TriTrypDB:C3747_295g9"/>
<dbReference type="VEuPathDB" id="TriTrypDB:C4B63_7g378"/>
<dbReference type="SUPFAM" id="SSF56784">
    <property type="entry name" value="HAD-like"/>
    <property type="match status" value="1"/>
</dbReference>
<comment type="function">
    <text evidence="1">Essential component of the TIM23 complex, a complex that mediates the translocation of transit peptide-containing proteins across the mitochondrial inner membrane.</text>
</comment>
<evidence type="ECO:0000256" key="1">
    <source>
        <dbReference type="RuleBase" id="RU365079"/>
    </source>
</evidence>
<dbReference type="VEuPathDB" id="TriTrypDB:TCDM_02476"/>
<comment type="caution">
    <text evidence="4">The sequence shown here is derived from an EMBL/GenBank/DDBJ whole genome shotgun (WGS) entry which is preliminary data.</text>
</comment>
<dbReference type="Pfam" id="PF03031">
    <property type="entry name" value="NIF"/>
    <property type="match status" value="1"/>
</dbReference>
<dbReference type="PROSITE" id="PS50969">
    <property type="entry name" value="FCP1"/>
    <property type="match status" value="1"/>
</dbReference>
<evidence type="ECO:0000313" key="5">
    <source>
        <dbReference type="Proteomes" id="UP000246078"/>
    </source>
</evidence>
<evidence type="ECO:0000313" key="4">
    <source>
        <dbReference type="EMBL" id="PWU93545.1"/>
    </source>
</evidence>
<dbReference type="EMBL" id="PRFC01000295">
    <property type="protein sequence ID" value="PWU93545.1"/>
    <property type="molecule type" value="Genomic_DNA"/>
</dbReference>
<accession>A0A2V2VAK5</accession>
<dbReference type="InterPro" id="IPR004274">
    <property type="entry name" value="FCP1_dom"/>
</dbReference>
<dbReference type="VEuPathDB" id="TriTrypDB:TcCL_NonESM12396"/>
<dbReference type="InterPro" id="IPR036412">
    <property type="entry name" value="HAD-like_sf"/>
</dbReference>
<comment type="similarity">
    <text evidence="1">Belongs to the TIM50 family.</text>
</comment>
<dbReference type="PANTHER" id="PTHR12210">
    <property type="entry name" value="DULLARD PROTEIN PHOSPHATASE"/>
    <property type="match status" value="1"/>
</dbReference>
<dbReference type="AlphaFoldDB" id="A0A2V2VAK5"/>
<dbReference type="GO" id="GO:0005744">
    <property type="term" value="C:TIM23 mitochondrial import inner membrane translocase complex"/>
    <property type="evidence" value="ECO:0007669"/>
    <property type="project" value="UniProtKB-UniRule"/>
</dbReference>
<dbReference type="SMART" id="SM00577">
    <property type="entry name" value="CPDc"/>
    <property type="match status" value="1"/>
</dbReference>
<reference evidence="4 5" key="1">
    <citation type="journal article" date="2018" name="Microb. Genom.">
        <title>Expanding an expanded genome: long-read sequencing of Trypanosoma cruzi.</title>
        <authorList>
            <person name="Berna L."/>
            <person name="Rodriguez M."/>
            <person name="Chiribao M.L."/>
            <person name="Parodi-Talice A."/>
            <person name="Pita S."/>
            <person name="Rijo G."/>
            <person name="Alvarez-Valin F."/>
            <person name="Robello C."/>
        </authorList>
    </citation>
    <scope>NUCLEOTIDE SEQUENCE [LARGE SCALE GENOMIC DNA]</scope>
    <source>
        <strain evidence="4 5">TCC</strain>
    </source>
</reference>
<dbReference type="VEuPathDB" id="TriTrypDB:TcG_01348"/>
<feature type="domain" description="FCP1 homology" evidence="3">
    <location>
        <begin position="181"/>
        <end position="326"/>
    </location>
</feature>
<proteinExistence type="inferred from homology"/>
<sequence length="399" mass="44833">MGTGRARHTRSAGPPGSGYRNFRRGGGFLNLERRRKRKKQRLTNSSRVCSSASAAELCLIATDDFHDRGEQDSSVLSDFDAINDVIQEFLLESDDEEEEDGFNHVAIFHAVKPFFGYSRTTKETHRRQARKVVSMLPSRLATSGASVTPGLKLAEAMLPGIGGKGFRRRQDKTLLPSDKGLPLSPLCIVVDLDETLVWARRGSVYLRPYLKEFLDACHMEGCEVVVWSAGSPLHVNNVVRAVSDVLQRKDWFHHIISRHHKWYRDEEDDAKDLSILGRPLNRVLMLENSPRSIWRQPRHAVLVEDFNEPAKRDNSLRIILELVRRLVSVLRGASDSSDVDVPRLLAEDVALVDLSFSLLDNSKNERSIFCKGLLYSPQDTFACRSYGGENPSVPRGNGA</sequence>
<organism evidence="4 5">
    <name type="scientific">Trypanosoma cruzi</name>
    <dbReference type="NCBI Taxonomy" id="5693"/>
    <lineage>
        <taxon>Eukaryota</taxon>
        <taxon>Discoba</taxon>
        <taxon>Euglenozoa</taxon>
        <taxon>Kinetoplastea</taxon>
        <taxon>Metakinetoplastina</taxon>
        <taxon>Trypanosomatida</taxon>
        <taxon>Trypanosomatidae</taxon>
        <taxon>Trypanosoma</taxon>
        <taxon>Schizotrypanum</taxon>
    </lineage>
</organism>
<comment type="subunit">
    <text evidence="1">Component of the TIM23 complex.</text>
</comment>
<gene>
    <name evidence="4" type="ORF">C3747_295g9</name>
</gene>
<keyword evidence="1" id="KW-0496">Mitochondrion</keyword>
<evidence type="ECO:0000256" key="2">
    <source>
        <dbReference type="SAM" id="MobiDB-lite"/>
    </source>
</evidence>
<dbReference type="InterPro" id="IPR050365">
    <property type="entry name" value="TIM50"/>
</dbReference>
<dbReference type="GO" id="GO:0015031">
    <property type="term" value="P:protein transport"/>
    <property type="evidence" value="ECO:0007669"/>
    <property type="project" value="UniProtKB-KW"/>
</dbReference>
<keyword evidence="1" id="KW-0811">Translocation</keyword>
<dbReference type="VEuPathDB" id="TriTrypDB:TcCLB.508257.210"/>
<keyword evidence="1" id="KW-0653">Protein transport</keyword>
<dbReference type="VEuPathDB" id="TriTrypDB:TCSYLVIO_003723"/>
<comment type="subcellular location">
    <subcellularLocation>
        <location evidence="1">Mitochondrion inner membrane</location>
        <topology evidence="1">Single-pass membrane protein</topology>
    </subcellularLocation>
</comment>
<dbReference type="Gene3D" id="3.40.50.1000">
    <property type="entry name" value="HAD superfamily/HAD-like"/>
    <property type="match status" value="1"/>
</dbReference>
<name>A0A2V2VAK5_TRYCR</name>